<protein>
    <submittedName>
        <fullName evidence="1">Uncharacterized protein</fullName>
    </submittedName>
</protein>
<gene>
    <name evidence="1" type="ORF">CERSUDRAFT_116152</name>
</gene>
<proteinExistence type="predicted"/>
<sequence length="185" mass="20996">MSMDHLEASEGLVTVEVGGWWMGLSTAQKLADFLDLEVGTPDSPWYKRRLQQAIENHVYAFADDNVEFRPVALYRPRNRLSGIMFITQHVEIAKDAPSTSTALVQKSDDTSNDHKVKLWLLERGVPQDSLEWVTTTTNMLQSGYRTRYNDLEDVESEPGGILEEAEAELQEMEEQYGESLSALDR</sequence>
<dbReference type="OrthoDB" id="10398002at2759"/>
<dbReference type="EMBL" id="KB445800">
    <property type="protein sequence ID" value="EMD35364.1"/>
    <property type="molecule type" value="Genomic_DNA"/>
</dbReference>
<evidence type="ECO:0000313" key="1">
    <source>
        <dbReference type="EMBL" id="EMD35364.1"/>
    </source>
</evidence>
<accession>M2PH50</accession>
<keyword evidence="2" id="KW-1185">Reference proteome</keyword>
<dbReference type="Proteomes" id="UP000016930">
    <property type="component" value="Unassembled WGS sequence"/>
</dbReference>
<dbReference type="HOGENOM" id="CLU_1461133_0_0_1"/>
<organism evidence="1 2">
    <name type="scientific">Ceriporiopsis subvermispora (strain B)</name>
    <name type="common">White-rot fungus</name>
    <name type="synonym">Gelatoporia subvermispora</name>
    <dbReference type="NCBI Taxonomy" id="914234"/>
    <lineage>
        <taxon>Eukaryota</taxon>
        <taxon>Fungi</taxon>
        <taxon>Dikarya</taxon>
        <taxon>Basidiomycota</taxon>
        <taxon>Agaricomycotina</taxon>
        <taxon>Agaricomycetes</taxon>
        <taxon>Polyporales</taxon>
        <taxon>Gelatoporiaceae</taxon>
        <taxon>Gelatoporia</taxon>
    </lineage>
</organism>
<evidence type="ECO:0000313" key="2">
    <source>
        <dbReference type="Proteomes" id="UP000016930"/>
    </source>
</evidence>
<name>M2PH50_CERS8</name>
<reference evidence="1 2" key="1">
    <citation type="journal article" date="2012" name="Proc. Natl. Acad. Sci. U.S.A.">
        <title>Comparative genomics of Ceriporiopsis subvermispora and Phanerochaete chrysosporium provide insight into selective ligninolysis.</title>
        <authorList>
            <person name="Fernandez-Fueyo E."/>
            <person name="Ruiz-Duenas F.J."/>
            <person name="Ferreira P."/>
            <person name="Floudas D."/>
            <person name="Hibbett D.S."/>
            <person name="Canessa P."/>
            <person name="Larrondo L.F."/>
            <person name="James T.Y."/>
            <person name="Seelenfreund D."/>
            <person name="Lobos S."/>
            <person name="Polanco R."/>
            <person name="Tello M."/>
            <person name="Honda Y."/>
            <person name="Watanabe T."/>
            <person name="Watanabe T."/>
            <person name="Ryu J.S."/>
            <person name="Kubicek C.P."/>
            <person name="Schmoll M."/>
            <person name="Gaskell J."/>
            <person name="Hammel K.E."/>
            <person name="St John F.J."/>
            <person name="Vanden Wymelenberg A."/>
            <person name="Sabat G."/>
            <person name="Splinter BonDurant S."/>
            <person name="Syed K."/>
            <person name="Yadav J.S."/>
            <person name="Doddapaneni H."/>
            <person name="Subramanian V."/>
            <person name="Lavin J.L."/>
            <person name="Oguiza J.A."/>
            <person name="Perez G."/>
            <person name="Pisabarro A.G."/>
            <person name="Ramirez L."/>
            <person name="Santoyo F."/>
            <person name="Master E."/>
            <person name="Coutinho P.M."/>
            <person name="Henrissat B."/>
            <person name="Lombard V."/>
            <person name="Magnuson J.K."/>
            <person name="Kuees U."/>
            <person name="Hori C."/>
            <person name="Igarashi K."/>
            <person name="Samejima M."/>
            <person name="Held B.W."/>
            <person name="Barry K.W."/>
            <person name="LaButti K.M."/>
            <person name="Lapidus A."/>
            <person name="Lindquist E.A."/>
            <person name="Lucas S.M."/>
            <person name="Riley R."/>
            <person name="Salamov A.A."/>
            <person name="Hoffmeister D."/>
            <person name="Schwenk D."/>
            <person name="Hadar Y."/>
            <person name="Yarden O."/>
            <person name="de Vries R.P."/>
            <person name="Wiebenga A."/>
            <person name="Stenlid J."/>
            <person name="Eastwood D."/>
            <person name="Grigoriev I.V."/>
            <person name="Berka R.M."/>
            <person name="Blanchette R.A."/>
            <person name="Kersten P."/>
            <person name="Martinez A.T."/>
            <person name="Vicuna R."/>
            <person name="Cullen D."/>
        </authorList>
    </citation>
    <scope>NUCLEOTIDE SEQUENCE [LARGE SCALE GENOMIC DNA]</scope>
    <source>
        <strain evidence="1 2">B</strain>
    </source>
</reference>
<dbReference type="AlphaFoldDB" id="M2PH50"/>